<accession>A0A0L0W5V5</accession>
<evidence type="ECO:0000313" key="2">
    <source>
        <dbReference type="EMBL" id="KNF06872.1"/>
    </source>
</evidence>
<evidence type="ECO:0000313" key="3">
    <source>
        <dbReference type="Proteomes" id="UP000054564"/>
    </source>
</evidence>
<protein>
    <submittedName>
        <fullName evidence="2">Uncharacterized protein</fullName>
    </submittedName>
</protein>
<comment type="caution">
    <text evidence="2">The sequence shown here is derived from an EMBL/GenBank/DDBJ whole genome shotgun (WGS) entry which is preliminary data.</text>
</comment>
<keyword evidence="3" id="KW-1185">Reference proteome</keyword>
<reference evidence="3" key="1">
    <citation type="submission" date="2014-03" db="EMBL/GenBank/DDBJ databases">
        <title>The Genome Sequence of Puccinia striiformis f. sp. tritici PST-78.</title>
        <authorList>
            <consortium name="The Broad Institute Genome Sequencing Platform"/>
            <person name="Cuomo C."/>
            <person name="Hulbert S."/>
            <person name="Chen X."/>
            <person name="Walker B."/>
            <person name="Young S.K."/>
            <person name="Zeng Q."/>
            <person name="Gargeya S."/>
            <person name="Fitzgerald M."/>
            <person name="Haas B."/>
            <person name="Abouelleil A."/>
            <person name="Alvarado L."/>
            <person name="Arachchi H.M."/>
            <person name="Berlin A.M."/>
            <person name="Chapman S.B."/>
            <person name="Goldberg J."/>
            <person name="Griggs A."/>
            <person name="Gujja S."/>
            <person name="Hansen M."/>
            <person name="Howarth C."/>
            <person name="Imamovic A."/>
            <person name="Larimer J."/>
            <person name="McCowan C."/>
            <person name="Montmayeur A."/>
            <person name="Murphy C."/>
            <person name="Neiman D."/>
            <person name="Pearson M."/>
            <person name="Priest M."/>
            <person name="Roberts A."/>
            <person name="Saif S."/>
            <person name="Shea T."/>
            <person name="Sisk P."/>
            <person name="Sykes S."/>
            <person name="Wortman J."/>
            <person name="Nusbaum C."/>
            <person name="Birren B."/>
        </authorList>
    </citation>
    <scope>NUCLEOTIDE SEQUENCE [LARGE SCALE GENOMIC DNA]</scope>
    <source>
        <strain evidence="3">race PST-78</strain>
    </source>
</reference>
<dbReference type="EMBL" id="AJIL01000002">
    <property type="protein sequence ID" value="KNF06872.1"/>
    <property type="molecule type" value="Genomic_DNA"/>
</dbReference>
<dbReference type="AlphaFoldDB" id="A0A0L0W5V5"/>
<proteinExistence type="predicted"/>
<sequence>MDNSHQDPGITRGGPPGPAINPTITQEETVMEEMEELVMEALEMGGVKTLGEFDRFSMLFGDNTYFLYNLQDSVIKALVFDGHMVLHENLQIVELPAYSILVEYIYESYIEIPTKLLFNSDEQLPNQLAPLDMPGMEEHGENLGQSISQEYELNFESNWSLQPDLPEESKGVVNTPLIFSQSTNPSSLPIKLIPNQLHIQPNWRTFNQPSTQPTTPTPSINFKKTLALMMIV</sequence>
<feature type="region of interest" description="Disordered" evidence="1">
    <location>
        <begin position="1"/>
        <end position="22"/>
    </location>
</feature>
<name>A0A0L0W5V5_9BASI</name>
<evidence type="ECO:0000256" key="1">
    <source>
        <dbReference type="SAM" id="MobiDB-lite"/>
    </source>
</evidence>
<gene>
    <name evidence="2" type="ORF">PSTG_00189</name>
</gene>
<dbReference type="Proteomes" id="UP000054564">
    <property type="component" value="Unassembled WGS sequence"/>
</dbReference>
<organism evidence="2 3">
    <name type="scientific">Puccinia striiformis f. sp. tritici PST-78</name>
    <dbReference type="NCBI Taxonomy" id="1165861"/>
    <lineage>
        <taxon>Eukaryota</taxon>
        <taxon>Fungi</taxon>
        <taxon>Dikarya</taxon>
        <taxon>Basidiomycota</taxon>
        <taxon>Pucciniomycotina</taxon>
        <taxon>Pucciniomycetes</taxon>
        <taxon>Pucciniales</taxon>
        <taxon>Pucciniaceae</taxon>
        <taxon>Puccinia</taxon>
    </lineage>
</organism>